<dbReference type="SMART" id="SM00869">
    <property type="entry name" value="Autotransporter"/>
    <property type="match status" value="1"/>
</dbReference>
<dbReference type="Gene3D" id="2.40.128.130">
    <property type="entry name" value="Autotransporter beta-domain"/>
    <property type="match status" value="1"/>
</dbReference>
<reference evidence="4 5" key="1">
    <citation type="submission" date="2016-10" db="EMBL/GenBank/DDBJ databases">
        <title>Rodentibacter gen. nov. and new species.</title>
        <authorList>
            <person name="Christensen H."/>
        </authorList>
    </citation>
    <scope>NUCLEOTIDE SEQUENCE [LARGE SCALE GENOMIC DNA]</scope>
    <source>
        <strain evidence="4 5">Ac151</strain>
    </source>
</reference>
<keyword evidence="1" id="KW-0175">Coiled coil</keyword>
<dbReference type="Pfam" id="PF03797">
    <property type="entry name" value="Autotransporter"/>
    <property type="match status" value="1"/>
</dbReference>
<evidence type="ECO:0000256" key="2">
    <source>
        <dbReference type="SAM" id="MobiDB-lite"/>
    </source>
</evidence>
<dbReference type="OrthoDB" id="90212at2"/>
<dbReference type="Proteomes" id="UP000188602">
    <property type="component" value="Unassembled WGS sequence"/>
</dbReference>
<feature type="region of interest" description="Disordered" evidence="2">
    <location>
        <begin position="208"/>
        <end position="230"/>
    </location>
</feature>
<sequence length="1480" mass="158360">MDSKSYLLLKGLTFSAVTVAVTSVSATAYERGKGTIATVNAEDRIERIDTISPTENTEERIKGKFNRSGNPVRIIWYGNPKDNDGKVPQTGANNQGQIIGKVVATGLPTTESEDRRGAISIDGVANGIDALGWSAPSNANDVIFTLDNVSNNGSIAAEAALQGGAAETHGDIQSYGSGNGISIVGLADFGKHNAEISADGIADGYSGATGVSRRHTSRSSSAQPRAVADVTPASPELEGVDFEGKTVDVSLNNVNNDGIIAAKIHAQANQNTMARTSSYKPQFYSVTTTASGNAISAASYVNTIDKQTFSEGKNNFAKLGTIHNSGHLVGEAHLLGGQNTTHTGTSATNSGNGISAMALSGQFAKNRTESAVGNIQNSGEITGSLEQISGNNANYQGFHLYSNAKSHSSGNGVAVMAESSNGQTAYPTNATLGNVQNSGRISGAANVQAGNGMGEIMAISYVSGNGLSTSAQGNSGQNSTIGNVDNSGIIRGHLEVRSGKSSNETDKEFIPEINTSQNAFTTAGTNGRLSAEDCKWLAAGTPGCEPPTTSTTPTHQQATVQSATTVHAGGNGISAWTYSESSEYGQQNARLGNIDNSGVISGYTKVWQGFSQGKPTRVDYRNNGAGVAVNAEHHSNITNAGIISGNHSALLARGKIDTSWSIHNPDYRSGFKGNIANYGILAGRMIIGNYQQDQTYDQYYRYFDTADKTDHKVKNGGLYIKLNENEEIESITVGNAPSSFTKNGKTYQVINAPLVANSKDSEKVTTTNENITHTIINGVGMANGALVVGHHVNLTDSIINGYKTTLKITGSGEVNADSTTLNTNGFMVNKMEKPLAVLGDNEANKFTFGNQSHINGDIDLKSGDDELTIADSTARFNGKTIDLGEGNDTLNFGKADISGSPIQVGYNVANAENLVINQETLFLANAKVDGTQNIMLNQDLHYQVLDPQNHALYGNRTNKLILNGSGKFVVNAAKALSEYEIQFAHSKLDPKITFATNNVLQSAVFKDGKLLIQPKVVLSAEEVKKQQEDLAALQQQLAEVEKAKAKEEQAHNQAQQQQQAELDSLRKTLAQAQQALQNAMVEPNLQPDQSSTQLTQPNVQVQDSREKIAKLEQKIAELSQALATKQSKAETHFNTAYANAYNSYITGWKANGINPLEASALTTDKSTQQANNAINHYLAETVEHNIYGAVVHRLNQTISQQRLALSAMQKRLKDQEWHLAAQGLFDKTDYHQTADKATTSGSMLALHYGVNDNLTVGTHIGTNKTTITGLNQSRLSGNGIALGAYLSKYFDRLTLTSGVMYAQNRLNGKRYISNGYNSHQFDARIKANAISVYTQLKYALPLSEQWQFMPKVDVAYTRFNQQAVNENGAAGLNIDALHTNYLEAGIGQEIVGTFPTTNGKAQFKVSTDYRVLSREKALQGRFHNGSQFAIYSEPNRNITNIGAGFGYEWRNGLAFDIKIEKALAKSGNQTIGHMKLGYTF</sequence>
<evidence type="ECO:0000313" key="4">
    <source>
        <dbReference type="EMBL" id="OOF56959.1"/>
    </source>
</evidence>
<dbReference type="SUPFAM" id="SSF103515">
    <property type="entry name" value="Autotransporter"/>
    <property type="match status" value="1"/>
</dbReference>
<dbReference type="EMBL" id="MLHQ01000026">
    <property type="protein sequence ID" value="OOF56959.1"/>
    <property type="molecule type" value="Genomic_DNA"/>
</dbReference>
<dbReference type="InterPro" id="IPR005546">
    <property type="entry name" value="Autotransporte_beta"/>
</dbReference>
<feature type="coiled-coil region" evidence="1">
    <location>
        <begin position="1016"/>
        <end position="1128"/>
    </location>
</feature>
<protein>
    <recommendedName>
        <fullName evidence="3">Autotransporter domain-containing protein</fullName>
    </recommendedName>
</protein>
<dbReference type="RefSeq" id="WP_158074792.1">
    <property type="nucleotide sequence ID" value="NZ_MLHQ01000026.1"/>
</dbReference>
<comment type="caution">
    <text evidence="4">The sequence shown here is derived from an EMBL/GenBank/DDBJ whole genome shotgun (WGS) entry which is preliminary data.</text>
</comment>
<name>A0A1V3JKH8_9PAST</name>
<keyword evidence="5" id="KW-1185">Reference proteome</keyword>
<organism evidence="4 5">
    <name type="scientific">Rodentibacter myodis</name>
    <dbReference type="NCBI Taxonomy" id="1907939"/>
    <lineage>
        <taxon>Bacteria</taxon>
        <taxon>Pseudomonadati</taxon>
        <taxon>Pseudomonadota</taxon>
        <taxon>Gammaproteobacteria</taxon>
        <taxon>Pasteurellales</taxon>
        <taxon>Pasteurellaceae</taxon>
        <taxon>Rodentibacter</taxon>
    </lineage>
</organism>
<dbReference type="PROSITE" id="PS51208">
    <property type="entry name" value="AUTOTRANSPORTER"/>
    <property type="match status" value="1"/>
</dbReference>
<gene>
    <name evidence="4" type="ORF">BKL49_10135</name>
</gene>
<dbReference type="STRING" id="1907939.BKL49_10135"/>
<proteinExistence type="predicted"/>
<evidence type="ECO:0000256" key="1">
    <source>
        <dbReference type="SAM" id="Coils"/>
    </source>
</evidence>
<evidence type="ECO:0000313" key="5">
    <source>
        <dbReference type="Proteomes" id="UP000188602"/>
    </source>
</evidence>
<evidence type="ECO:0000259" key="3">
    <source>
        <dbReference type="PROSITE" id="PS51208"/>
    </source>
</evidence>
<dbReference type="InterPro" id="IPR036709">
    <property type="entry name" value="Autotransporte_beta_dom_sf"/>
</dbReference>
<accession>A0A1V3JKH8</accession>
<feature type="domain" description="Autotransporter" evidence="3">
    <location>
        <begin position="1212"/>
        <end position="1480"/>
    </location>
</feature>